<feature type="transmembrane region" description="Helical" evidence="5">
    <location>
        <begin position="125"/>
        <end position="146"/>
    </location>
</feature>
<protein>
    <submittedName>
        <fullName evidence="6">Uncharacterized protein involved in cysteine biosynthesis</fullName>
    </submittedName>
</protein>
<gene>
    <name evidence="6" type="ORF">GGR17_000765</name>
</gene>
<reference evidence="6" key="1">
    <citation type="submission" date="2020-08" db="EMBL/GenBank/DDBJ databases">
        <title>Genomic Encyclopedia of Type Strains, Phase IV (KMG-IV): sequencing the most valuable type-strain genomes for metagenomic binning, comparative biology and taxonomic classification.</title>
        <authorList>
            <person name="Goeker M."/>
        </authorList>
    </citation>
    <scope>NUCLEOTIDE SEQUENCE [LARGE SCALE GENOMIC DNA]</scope>
    <source>
        <strain evidence="6">DSM 105040</strain>
    </source>
</reference>
<name>A0A840C586_9RHOB</name>
<feature type="transmembrane region" description="Helical" evidence="5">
    <location>
        <begin position="187"/>
        <end position="211"/>
    </location>
</feature>
<feature type="transmembrane region" description="Helical" evidence="5">
    <location>
        <begin position="67"/>
        <end position="95"/>
    </location>
</feature>
<evidence type="ECO:0000313" key="7">
    <source>
        <dbReference type="Proteomes" id="UP000585681"/>
    </source>
</evidence>
<keyword evidence="2 5" id="KW-0812">Transmembrane</keyword>
<comment type="caution">
    <text evidence="6">The sequence shown here is derived from an EMBL/GenBank/DDBJ whole genome shotgun (WGS) entry which is preliminary data.</text>
</comment>
<keyword evidence="3 5" id="KW-1133">Transmembrane helix</keyword>
<evidence type="ECO:0000256" key="5">
    <source>
        <dbReference type="SAM" id="Phobius"/>
    </source>
</evidence>
<accession>A0A840C586</accession>
<evidence type="ECO:0000313" key="6">
    <source>
        <dbReference type="EMBL" id="MBB4020974.1"/>
    </source>
</evidence>
<evidence type="ECO:0000256" key="3">
    <source>
        <dbReference type="ARBA" id="ARBA00022989"/>
    </source>
</evidence>
<keyword evidence="4 5" id="KW-0472">Membrane</keyword>
<evidence type="ECO:0000256" key="1">
    <source>
        <dbReference type="ARBA" id="ARBA00004141"/>
    </source>
</evidence>
<sequence length="246" mass="27298">MILSDFLKALAQLSDPRFRRVLFLGLGLTVALLMGVTLVFIALIGWLVPEGMVLPLIGEVHWLGELLSFATVGLMIFLSTFLMVPVASAFTGLFLDDVAQAVEDRHYPNLPPVPRIGWYEIFRDSVNFFGVLIAVNLVALALYFFVGPFTPVLFWAVNGLLLGREYFQMVAMRRLGRKGATALRNQYWLRIWLAGTLMAIPLSVPIVNLLVPVLGAATFTHQFHRLRARSSGSADPDRGWKSPPTG</sequence>
<dbReference type="EMBL" id="JACIEQ010000001">
    <property type="protein sequence ID" value="MBB4020974.1"/>
    <property type="molecule type" value="Genomic_DNA"/>
</dbReference>
<comment type="subcellular location">
    <subcellularLocation>
        <location evidence="1">Membrane</location>
        <topology evidence="1">Multi-pass membrane protein</topology>
    </subcellularLocation>
</comment>
<evidence type="ECO:0000256" key="2">
    <source>
        <dbReference type="ARBA" id="ARBA00022692"/>
    </source>
</evidence>
<proteinExistence type="predicted"/>
<dbReference type="InterPro" id="IPR059112">
    <property type="entry name" value="CysZ/EI24"/>
</dbReference>
<feature type="transmembrane region" description="Helical" evidence="5">
    <location>
        <begin position="21"/>
        <end position="47"/>
    </location>
</feature>
<dbReference type="AlphaFoldDB" id="A0A840C586"/>
<keyword evidence="7" id="KW-1185">Reference proteome</keyword>
<dbReference type="RefSeq" id="WP_054538022.1">
    <property type="nucleotide sequence ID" value="NZ_JACIEQ010000001.1"/>
</dbReference>
<organism evidence="6 7">
    <name type="scientific">Actibacterium naphthalenivorans</name>
    <dbReference type="NCBI Taxonomy" id="1614693"/>
    <lineage>
        <taxon>Bacteria</taxon>
        <taxon>Pseudomonadati</taxon>
        <taxon>Pseudomonadota</taxon>
        <taxon>Alphaproteobacteria</taxon>
        <taxon>Rhodobacterales</taxon>
        <taxon>Roseobacteraceae</taxon>
        <taxon>Actibacterium</taxon>
    </lineage>
</organism>
<dbReference type="Proteomes" id="UP000585681">
    <property type="component" value="Unassembled WGS sequence"/>
</dbReference>
<evidence type="ECO:0000256" key="4">
    <source>
        <dbReference type="ARBA" id="ARBA00023136"/>
    </source>
</evidence>
<dbReference type="Pfam" id="PF07264">
    <property type="entry name" value="EI24"/>
    <property type="match status" value="1"/>
</dbReference>